<dbReference type="PROSITE" id="PS51704">
    <property type="entry name" value="GP_PDE"/>
    <property type="match status" value="1"/>
</dbReference>
<keyword evidence="1" id="KW-0812">Transmembrane</keyword>
<evidence type="ECO:0000313" key="3">
    <source>
        <dbReference type="EMBL" id="HIZ70423.1"/>
    </source>
</evidence>
<dbReference type="CDD" id="cd08561">
    <property type="entry name" value="GDPD_cytoplasmic_ScUgpQ2_like"/>
    <property type="match status" value="1"/>
</dbReference>
<reference evidence="3" key="1">
    <citation type="journal article" date="2021" name="PeerJ">
        <title>Extensive microbial diversity within the chicken gut microbiome revealed by metagenomics and culture.</title>
        <authorList>
            <person name="Gilroy R."/>
            <person name="Ravi A."/>
            <person name="Getino M."/>
            <person name="Pursley I."/>
            <person name="Horton D.L."/>
            <person name="Alikhan N.F."/>
            <person name="Baker D."/>
            <person name="Gharbi K."/>
            <person name="Hall N."/>
            <person name="Watson M."/>
            <person name="Adriaenssens E.M."/>
            <person name="Foster-Nyarko E."/>
            <person name="Jarju S."/>
            <person name="Secka A."/>
            <person name="Antonio M."/>
            <person name="Oren A."/>
            <person name="Chaudhuri R.R."/>
            <person name="La Ragione R."/>
            <person name="Hildebrand F."/>
            <person name="Pallen M.J."/>
        </authorList>
    </citation>
    <scope>NUCLEOTIDE SEQUENCE</scope>
    <source>
        <strain evidence="3">CHK169-4300</strain>
    </source>
</reference>
<proteinExistence type="predicted"/>
<dbReference type="AlphaFoldDB" id="A0A9D2FZK6"/>
<dbReference type="InterPro" id="IPR017946">
    <property type="entry name" value="PLC-like_Pdiesterase_TIM-brl"/>
</dbReference>
<feature type="transmembrane region" description="Helical" evidence="1">
    <location>
        <begin position="7"/>
        <end position="27"/>
    </location>
</feature>
<accession>A0A9D2FZK6</accession>
<reference evidence="3" key="2">
    <citation type="submission" date="2021-04" db="EMBL/GenBank/DDBJ databases">
        <authorList>
            <person name="Gilroy R."/>
        </authorList>
    </citation>
    <scope>NUCLEOTIDE SEQUENCE</scope>
    <source>
        <strain evidence="3">CHK169-4300</strain>
    </source>
</reference>
<keyword evidence="1" id="KW-0472">Membrane</keyword>
<dbReference type="SUPFAM" id="SSF51695">
    <property type="entry name" value="PLC-like phosphodiesterases"/>
    <property type="match status" value="1"/>
</dbReference>
<dbReference type="EMBL" id="DXAZ01000018">
    <property type="protein sequence ID" value="HIZ70423.1"/>
    <property type="molecule type" value="Genomic_DNA"/>
</dbReference>
<dbReference type="GO" id="GO:0008081">
    <property type="term" value="F:phosphoric diester hydrolase activity"/>
    <property type="evidence" value="ECO:0007669"/>
    <property type="project" value="InterPro"/>
</dbReference>
<name>A0A9D2FZK6_9LACT</name>
<dbReference type="Proteomes" id="UP000824106">
    <property type="component" value="Unassembled WGS sequence"/>
</dbReference>
<dbReference type="PANTHER" id="PTHR46211">
    <property type="entry name" value="GLYCEROPHOSPHORYL DIESTER PHOSPHODIESTERASE"/>
    <property type="match status" value="1"/>
</dbReference>
<organism evidence="3 4">
    <name type="scientific">Candidatus Atopostipes pullistercoris</name>
    <dbReference type="NCBI Taxonomy" id="2838467"/>
    <lineage>
        <taxon>Bacteria</taxon>
        <taxon>Bacillati</taxon>
        <taxon>Bacillota</taxon>
        <taxon>Bacilli</taxon>
        <taxon>Lactobacillales</taxon>
        <taxon>Carnobacteriaceae</taxon>
        <taxon>Atopostipes</taxon>
    </lineage>
</organism>
<dbReference type="InterPro" id="IPR030395">
    <property type="entry name" value="GP_PDE_dom"/>
</dbReference>
<evidence type="ECO:0000256" key="1">
    <source>
        <dbReference type="SAM" id="Phobius"/>
    </source>
</evidence>
<sequence>MKQVLKILGVLVAIVAVAWLVIFLWPVKARPERAFYRADDPEVLVIAHRGGRGLAPEGTLTAFDQAVSLGVDVLEFDTHLTKDGHLVVIHDDTVDRTTNGTGKVNELTLEEVQNLDAGYSFTDEEDEYVFRDQGVYIPTVEEVFQKYPNMRHLIELKDTNAPERYEEMIQELWRLIQKYQMEDNVMVGSFTHEINERFEEVSKGNIPIGAGEEAVRDFATKHVARLNGLAASKVDSLQLPTEGDGFDLTTQNIIRSAKARNISVYYWTINDKETMRELIDKNVDGIMTDYPDLLIEVLEEVNK</sequence>
<dbReference type="Gene3D" id="3.20.20.190">
    <property type="entry name" value="Phosphatidylinositol (PI) phosphodiesterase"/>
    <property type="match status" value="1"/>
</dbReference>
<feature type="domain" description="GP-PDE" evidence="2">
    <location>
        <begin position="43"/>
        <end position="298"/>
    </location>
</feature>
<keyword evidence="1" id="KW-1133">Transmembrane helix</keyword>
<protein>
    <submittedName>
        <fullName evidence="3">Glycerophosphodiester phosphodiesterase</fullName>
    </submittedName>
</protein>
<dbReference type="PANTHER" id="PTHR46211:SF14">
    <property type="entry name" value="GLYCEROPHOSPHODIESTER PHOSPHODIESTERASE"/>
    <property type="match status" value="1"/>
</dbReference>
<dbReference type="GO" id="GO:0006629">
    <property type="term" value="P:lipid metabolic process"/>
    <property type="evidence" value="ECO:0007669"/>
    <property type="project" value="InterPro"/>
</dbReference>
<comment type="caution">
    <text evidence="3">The sequence shown here is derived from an EMBL/GenBank/DDBJ whole genome shotgun (WGS) entry which is preliminary data.</text>
</comment>
<evidence type="ECO:0000259" key="2">
    <source>
        <dbReference type="PROSITE" id="PS51704"/>
    </source>
</evidence>
<gene>
    <name evidence="3" type="ORF">H9808_01385</name>
</gene>
<dbReference type="Pfam" id="PF03009">
    <property type="entry name" value="GDPD"/>
    <property type="match status" value="1"/>
</dbReference>
<evidence type="ECO:0000313" key="4">
    <source>
        <dbReference type="Proteomes" id="UP000824106"/>
    </source>
</evidence>